<dbReference type="AlphaFoldDB" id="A0A9P7F725"/>
<evidence type="ECO:0000256" key="1">
    <source>
        <dbReference type="ARBA" id="ARBA00022741"/>
    </source>
</evidence>
<reference evidence="4" key="1">
    <citation type="journal article" date="2020" name="New Phytol.">
        <title>Comparative genomics reveals dynamic genome evolution in host specialist ectomycorrhizal fungi.</title>
        <authorList>
            <person name="Lofgren L.A."/>
            <person name="Nguyen N.H."/>
            <person name="Vilgalys R."/>
            <person name="Ruytinx J."/>
            <person name="Liao H.L."/>
            <person name="Branco S."/>
            <person name="Kuo A."/>
            <person name="LaButti K."/>
            <person name="Lipzen A."/>
            <person name="Andreopoulos W."/>
            <person name="Pangilinan J."/>
            <person name="Riley R."/>
            <person name="Hundley H."/>
            <person name="Na H."/>
            <person name="Barry K."/>
            <person name="Grigoriev I.V."/>
            <person name="Stajich J.E."/>
            <person name="Kennedy P.G."/>
        </authorList>
    </citation>
    <scope>NUCLEOTIDE SEQUENCE</scope>
    <source>
        <strain evidence="4">FC423</strain>
    </source>
</reference>
<evidence type="ECO:0000313" key="4">
    <source>
        <dbReference type="EMBL" id="KAG2108010.1"/>
    </source>
</evidence>
<feature type="domain" description="Protein kinase" evidence="3">
    <location>
        <begin position="16"/>
        <end position="287"/>
    </location>
</feature>
<sequence>MIQDKSTEVPRACIFRYDSFPHLIGDLSDVYRCTMVSKSHGKIEVAIKSLRILDSSEEAIRALRKRIYGQVRVWTTLHHKSVLRLFGTTSGFGSLPAFVTPWMERGSLTNYLSIEFFNLLDGDKFILLEQITTAIQYLHDRHVIHGNLTGHNILIDSKGNAHVADFGLSAILAECDSSSCETYYPGSIRWAAPELIDLADEEAGKPTARSDVYSLGCVIFQVLSGKLPYHWLADPFHIMAARHKGMQPMAADSSVDRRHVPLLQECWSRSSDRPTVDHILSYVQSALPP</sequence>
<keyword evidence="4" id="KW-0418">Kinase</keyword>
<dbReference type="SUPFAM" id="SSF56112">
    <property type="entry name" value="Protein kinase-like (PK-like)"/>
    <property type="match status" value="1"/>
</dbReference>
<dbReference type="GO" id="GO:0005524">
    <property type="term" value="F:ATP binding"/>
    <property type="evidence" value="ECO:0007669"/>
    <property type="project" value="UniProtKB-KW"/>
</dbReference>
<dbReference type="InterPro" id="IPR051681">
    <property type="entry name" value="Ser/Thr_Kinases-Pseudokinases"/>
</dbReference>
<dbReference type="EMBL" id="JABBWM010000029">
    <property type="protein sequence ID" value="KAG2108010.1"/>
    <property type="molecule type" value="Genomic_DNA"/>
</dbReference>
<keyword evidence="5" id="KW-1185">Reference proteome</keyword>
<keyword evidence="2" id="KW-0067">ATP-binding</keyword>
<dbReference type="InterPro" id="IPR000719">
    <property type="entry name" value="Prot_kinase_dom"/>
</dbReference>
<dbReference type="PROSITE" id="PS50011">
    <property type="entry name" value="PROTEIN_KINASE_DOM"/>
    <property type="match status" value="1"/>
</dbReference>
<proteinExistence type="predicted"/>
<dbReference type="OrthoDB" id="346907at2759"/>
<dbReference type="Proteomes" id="UP000823399">
    <property type="component" value="Unassembled WGS sequence"/>
</dbReference>
<organism evidence="4 5">
    <name type="scientific">Suillus discolor</name>
    <dbReference type="NCBI Taxonomy" id="1912936"/>
    <lineage>
        <taxon>Eukaryota</taxon>
        <taxon>Fungi</taxon>
        <taxon>Dikarya</taxon>
        <taxon>Basidiomycota</taxon>
        <taxon>Agaricomycotina</taxon>
        <taxon>Agaricomycetes</taxon>
        <taxon>Agaricomycetidae</taxon>
        <taxon>Boletales</taxon>
        <taxon>Suillineae</taxon>
        <taxon>Suillaceae</taxon>
        <taxon>Suillus</taxon>
    </lineage>
</organism>
<dbReference type="RefSeq" id="XP_041292608.1">
    <property type="nucleotide sequence ID" value="XM_041428422.1"/>
</dbReference>
<dbReference type="GO" id="GO:0004674">
    <property type="term" value="F:protein serine/threonine kinase activity"/>
    <property type="evidence" value="ECO:0007669"/>
    <property type="project" value="TreeGrafter"/>
</dbReference>
<evidence type="ECO:0000259" key="3">
    <source>
        <dbReference type="PROSITE" id="PS50011"/>
    </source>
</evidence>
<keyword evidence="1" id="KW-0547">Nucleotide-binding</keyword>
<dbReference type="GeneID" id="64690681"/>
<dbReference type="PANTHER" id="PTHR44329">
    <property type="entry name" value="SERINE/THREONINE-PROTEIN KINASE TNNI3K-RELATED"/>
    <property type="match status" value="1"/>
</dbReference>
<dbReference type="PIRSF" id="PIRSF000654">
    <property type="entry name" value="Integrin-linked_kinase"/>
    <property type="match status" value="1"/>
</dbReference>
<comment type="caution">
    <text evidence="4">The sequence shown here is derived from an EMBL/GenBank/DDBJ whole genome shotgun (WGS) entry which is preliminary data.</text>
</comment>
<keyword evidence="4" id="KW-0808">Transferase</keyword>
<dbReference type="InterPro" id="IPR011009">
    <property type="entry name" value="Kinase-like_dom_sf"/>
</dbReference>
<dbReference type="InterPro" id="IPR001245">
    <property type="entry name" value="Ser-Thr/Tyr_kinase_cat_dom"/>
</dbReference>
<dbReference type="Pfam" id="PF07714">
    <property type="entry name" value="PK_Tyr_Ser-Thr"/>
    <property type="match status" value="1"/>
</dbReference>
<evidence type="ECO:0000256" key="2">
    <source>
        <dbReference type="ARBA" id="ARBA00022840"/>
    </source>
</evidence>
<accession>A0A9P7F725</accession>
<dbReference type="Gene3D" id="1.10.510.10">
    <property type="entry name" value="Transferase(Phosphotransferase) domain 1"/>
    <property type="match status" value="1"/>
</dbReference>
<evidence type="ECO:0000313" key="5">
    <source>
        <dbReference type="Proteomes" id="UP000823399"/>
    </source>
</evidence>
<gene>
    <name evidence="4" type="ORF">F5147DRAFT_180113</name>
</gene>
<name>A0A9P7F725_9AGAM</name>
<protein>
    <submittedName>
        <fullName evidence="4">Kinase-like domain-containing protein</fullName>
    </submittedName>
</protein>
<dbReference type="PANTHER" id="PTHR44329:SF298">
    <property type="entry name" value="MIXED LINEAGE KINASE DOMAIN-LIKE PROTEIN"/>
    <property type="match status" value="1"/>
</dbReference>